<dbReference type="InterPro" id="IPR005829">
    <property type="entry name" value="Sugar_transporter_CS"/>
</dbReference>
<feature type="transmembrane region" description="Helical" evidence="5">
    <location>
        <begin position="202"/>
        <end position="225"/>
    </location>
</feature>
<feature type="transmembrane region" description="Helical" evidence="5">
    <location>
        <begin position="159"/>
        <end position="181"/>
    </location>
</feature>
<dbReference type="Pfam" id="PF07690">
    <property type="entry name" value="MFS_1"/>
    <property type="match status" value="1"/>
</dbReference>
<comment type="caution">
    <text evidence="7">The sequence shown here is derived from an EMBL/GenBank/DDBJ whole genome shotgun (WGS) entry which is preliminary data.</text>
</comment>
<keyword evidence="3 5" id="KW-1133">Transmembrane helix</keyword>
<dbReference type="Gene3D" id="1.20.1250.20">
    <property type="entry name" value="MFS general substrate transporter like domains"/>
    <property type="match status" value="1"/>
</dbReference>
<keyword evidence="2 5" id="KW-0812">Transmembrane</keyword>
<keyword evidence="4 5" id="KW-0472">Membrane</keyword>
<feature type="transmembrane region" description="Helical" evidence="5">
    <location>
        <begin position="96"/>
        <end position="117"/>
    </location>
</feature>
<keyword evidence="8" id="KW-1185">Reference proteome</keyword>
<proteinExistence type="predicted"/>
<organism evidence="7 8">
    <name type="scientific">Pseudooceanicola nanhaiensis</name>
    <dbReference type="NCBI Taxonomy" id="375761"/>
    <lineage>
        <taxon>Bacteria</taxon>
        <taxon>Pseudomonadati</taxon>
        <taxon>Pseudomonadota</taxon>
        <taxon>Alphaproteobacteria</taxon>
        <taxon>Rhodobacterales</taxon>
        <taxon>Paracoccaceae</taxon>
        <taxon>Pseudooceanicola</taxon>
    </lineage>
</organism>
<evidence type="ECO:0000313" key="7">
    <source>
        <dbReference type="EMBL" id="GGL91314.1"/>
    </source>
</evidence>
<reference evidence="7" key="1">
    <citation type="journal article" date="2014" name="Int. J. Syst. Evol. Microbiol.">
        <title>Complete genome sequence of Corynebacterium casei LMG S-19264T (=DSM 44701T), isolated from a smear-ripened cheese.</title>
        <authorList>
            <consortium name="US DOE Joint Genome Institute (JGI-PGF)"/>
            <person name="Walter F."/>
            <person name="Albersmeier A."/>
            <person name="Kalinowski J."/>
            <person name="Ruckert C."/>
        </authorList>
    </citation>
    <scope>NUCLEOTIDE SEQUENCE</scope>
    <source>
        <strain evidence="7">CGMCC 1.6293</strain>
    </source>
</reference>
<dbReference type="PROSITE" id="PS50850">
    <property type="entry name" value="MFS"/>
    <property type="match status" value="1"/>
</dbReference>
<evidence type="ECO:0000256" key="1">
    <source>
        <dbReference type="ARBA" id="ARBA00004141"/>
    </source>
</evidence>
<sequence>MPRYAVPLLALCLFTVTFAVNLQAPLYPAYLAASGVGAMAGTLAFAAYVGGLMPTLIFLGGLSDRVGRRGPVACALLLSGAATLLLVLSPGWAELVVARVLLGVGTGLATTAGTAYMTELTGEARSRRAALLVTSATTLGFGGGALATGLSLMAQGPGFAPASFLALLAAVPVLAAACLALPRVAVRRLPLLRRPVFPAGAAPYGLAMALTWASTGVTISVLPLVLEGQGLGGWSGPVIFLALFVGFLCQPLARRLSNPRALALGLWLIPFGFAAMLAGAALPSIPLLLLGTALTSASSYGFTYLAALSEVSALAPGNRARATAGLFVYAYCGFSVPVIAAGALADGVGVVPAMAAFFIVQLAGVMALLVARRESPRRLRASQESSRMLAAGETNHR</sequence>
<evidence type="ECO:0000259" key="6">
    <source>
        <dbReference type="PROSITE" id="PS50850"/>
    </source>
</evidence>
<feature type="transmembrane region" description="Helical" evidence="5">
    <location>
        <begin position="231"/>
        <end position="249"/>
    </location>
</feature>
<feature type="transmembrane region" description="Helical" evidence="5">
    <location>
        <begin position="288"/>
        <end position="308"/>
    </location>
</feature>
<feature type="transmembrane region" description="Helical" evidence="5">
    <location>
        <begin position="71"/>
        <end position="90"/>
    </location>
</feature>
<evidence type="ECO:0000256" key="2">
    <source>
        <dbReference type="ARBA" id="ARBA00022692"/>
    </source>
</evidence>
<name>A0A917SQU1_9RHOB</name>
<gene>
    <name evidence="7" type="ORF">GCM10011534_11850</name>
</gene>
<evidence type="ECO:0000256" key="5">
    <source>
        <dbReference type="SAM" id="Phobius"/>
    </source>
</evidence>
<dbReference type="PROSITE" id="PS00216">
    <property type="entry name" value="SUGAR_TRANSPORT_1"/>
    <property type="match status" value="1"/>
</dbReference>
<comment type="subcellular location">
    <subcellularLocation>
        <location evidence="1">Membrane</location>
        <topology evidence="1">Multi-pass membrane protein</topology>
    </subcellularLocation>
</comment>
<dbReference type="AlphaFoldDB" id="A0A917SQU1"/>
<dbReference type="SUPFAM" id="SSF103473">
    <property type="entry name" value="MFS general substrate transporter"/>
    <property type="match status" value="1"/>
</dbReference>
<feature type="transmembrane region" description="Helical" evidence="5">
    <location>
        <begin position="129"/>
        <end position="153"/>
    </location>
</feature>
<evidence type="ECO:0000256" key="4">
    <source>
        <dbReference type="ARBA" id="ARBA00023136"/>
    </source>
</evidence>
<feature type="transmembrane region" description="Helical" evidence="5">
    <location>
        <begin position="29"/>
        <end position="59"/>
    </location>
</feature>
<feature type="transmembrane region" description="Helical" evidence="5">
    <location>
        <begin position="261"/>
        <end position="282"/>
    </location>
</feature>
<dbReference type="RefSeq" id="WP_036538426.1">
    <property type="nucleotide sequence ID" value="NZ_BMLF01000001.1"/>
</dbReference>
<feature type="transmembrane region" description="Helical" evidence="5">
    <location>
        <begin position="350"/>
        <end position="371"/>
    </location>
</feature>
<feature type="domain" description="Major facilitator superfamily (MFS) profile" evidence="6">
    <location>
        <begin position="5"/>
        <end position="397"/>
    </location>
</feature>
<dbReference type="InterPro" id="IPR020846">
    <property type="entry name" value="MFS_dom"/>
</dbReference>
<dbReference type="GO" id="GO:0022857">
    <property type="term" value="F:transmembrane transporter activity"/>
    <property type="evidence" value="ECO:0007669"/>
    <property type="project" value="InterPro"/>
</dbReference>
<dbReference type="PANTHER" id="PTHR23521:SF3">
    <property type="entry name" value="MFS TRANSPORTER"/>
    <property type="match status" value="1"/>
</dbReference>
<dbReference type="InterPro" id="IPR036259">
    <property type="entry name" value="MFS_trans_sf"/>
</dbReference>
<accession>A0A917SQU1</accession>
<dbReference type="Proteomes" id="UP000649829">
    <property type="component" value="Unassembled WGS sequence"/>
</dbReference>
<reference evidence="7" key="2">
    <citation type="submission" date="2020-09" db="EMBL/GenBank/DDBJ databases">
        <authorList>
            <person name="Sun Q."/>
            <person name="Zhou Y."/>
        </authorList>
    </citation>
    <scope>NUCLEOTIDE SEQUENCE</scope>
    <source>
        <strain evidence="7">CGMCC 1.6293</strain>
    </source>
</reference>
<dbReference type="InterPro" id="IPR011701">
    <property type="entry name" value="MFS"/>
</dbReference>
<dbReference type="GO" id="GO:0005886">
    <property type="term" value="C:plasma membrane"/>
    <property type="evidence" value="ECO:0007669"/>
    <property type="project" value="TreeGrafter"/>
</dbReference>
<dbReference type="EMBL" id="BMLF01000001">
    <property type="protein sequence ID" value="GGL91314.1"/>
    <property type="molecule type" value="Genomic_DNA"/>
</dbReference>
<evidence type="ECO:0000313" key="8">
    <source>
        <dbReference type="Proteomes" id="UP000649829"/>
    </source>
</evidence>
<dbReference type="PANTHER" id="PTHR23521">
    <property type="entry name" value="TRANSPORTER MFS SUPERFAMILY"/>
    <property type="match status" value="1"/>
</dbReference>
<feature type="transmembrane region" description="Helical" evidence="5">
    <location>
        <begin position="320"/>
        <end position="344"/>
    </location>
</feature>
<evidence type="ECO:0000256" key="3">
    <source>
        <dbReference type="ARBA" id="ARBA00022989"/>
    </source>
</evidence>
<protein>
    <submittedName>
        <fullName evidence="7">MFS transporter</fullName>
    </submittedName>
</protein>